<organism evidence="3 4">
    <name type="scientific">Oceanospirillum linum</name>
    <dbReference type="NCBI Taxonomy" id="966"/>
    <lineage>
        <taxon>Bacteria</taxon>
        <taxon>Pseudomonadati</taxon>
        <taxon>Pseudomonadota</taxon>
        <taxon>Gammaproteobacteria</taxon>
        <taxon>Oceanospirillales</taxon>
        <taxon>Oceanospirillaceae</taxon>
        <taxon>Oceanospirillum</taxon>
    </lineage>
</organism>
<dbReference type="STRING" id="966.BTA35_0213765"/>
<feature type="transmembrane region" description="Helical" evidence="1">
    <location>
        <begin position="34"/>
        <end position="53"/>
    </location>
</feature>
<dbReference type="AlphaFoldDB" id="A0A1T1H8W1"/>
<name>A0A1T1H8W1_OCELI</name>
<dbReference type="Proteomes" id="UP000190064">
    <property type="component" value="Unassembled WGS sequence"/>
</dbReference>
<keyword evidence="4" id="KW-1185">Reference proteome</keyword>
<keyword evidence="1" id="KW-0472">Membrane</keyword>
<evidence type="ECO:0000313" key="3">
    <source>
        <dbReference type="EMBL" id="OOV86283.1"/>
    </source>
</evidence>
<keyword evidence="1" id="KW-1133">Transmembrane helix</keyword>
<dbReference type="Pfam" id="PF20303">
    <property type="entry name" value="YLATT"/>
    <property type="match status" value="1"/>
</dbReference>
<sequence length="220" mass="23803">MTTHVILLVLVMLFAGVFGGLVNFYLLNQNNKDTIALARSLVVGVSAAFLVPVALDLLSSDIVAQSQEDASKLLIYTGICLIAAIASRLVATNTLDRTLVAAETAKTETEQLKQQLKQLQDSIVPLLETETEHEDQAEVSSTELDSLDVSSTAVLKSLASGRHIYRALPTLCTETELDETDLQKSLAVLVGKGMAGRVNSGWGMRWYVTERGRKLAESIV</sequence>
<reference evidence="3" key="1">
    <citation type="submission" date="2017-02" db="EMBL/GenBank/DDBJ databases">
        <title>Draft Genome Sequence of the Salt Water Bacterium Oceanospirillum linum ATCC 11336.</title>
        <authorList>
            <person name="Trachtenberg A.M."/>
            <person name="Carney J.G."/>
            <person name="Linnane J.D."/>
            <person name="Rheaume B.A."/>
            <person name="Pitts N.L."/>
            <person name="Mykles D.L."/>
            <person name="Maclea K.S."/>
        </authorList>
    </citation>
    <scope>NUCLEOTIDE SEQUENCE [LARGE SCALE GENOMIC DNA]</scope>
    <source>
        <strain evidence="3">ATCC 11336</strain>
    </source>
</reference>
<dbReference type="InterPro" id="IPR046890">
    <property type="entry name" value="YLATT"/>
</dbReference>
<evidence type="ECO:0000259" key="2">
    <source>
        <dbReference type="Pfam" id="PF20303"/>
    </source>
</evidence>
<gene>
    <name evidence="3" type="ORF">BTA35_0213765</name>
</gene>
<feature type="transmembrane region" description="Helical" evidence="1">
    <location>
        <begin position="6"/>
        <end position="27"/>
    </location>
</feature>
<feature type="domain" description="YEATS-Like-Associating Three TM" evidence="2">
    <location>
        <begin position="4"/>
        <end position="110"/>
    </location>
</feature>
<dbReference type="EMBL" id="MTSD02000007">
    <property type="protein sequence ID" value="OOV86283.1"/>
    <property type="molecule type" value="Genomic_DNA"/>
</dbReference>
<evidence type="ECO:0000313" key="4">
    <source>
        <dbReference type="Proteomes" id="UP000190064"/>
    </source>
</evidence>
<accession>A0A1T1H8W1</accession>
<comment type="caution">
    <text evidence="3">The sequence shown here is derived from an EMBL/GenBank/DDBJ whole genome shotgun (WGS) entry which is preliminary data.</text>
</comment>
<protein>
    <recommendedName>
        <fullName evidence="2">YEATS-Like-Associating Three TM domain-containing protein</fullName>
    </recommendedName>
</protein>
<feature type="transmembrane region" description="Helical" evidence="1">
    <location>
        <begin position="73"/>
        <end position="91"/>
    </location>
</feature>
<dbReference type="RefSeq" id="WP_078320395.1">
    <property type="nucleotide sequence ID" value="NZ_FXTS01000008.1"/>
</dbReference>
<keyword evidence="1" id="KW-0812">Transmembrane</keyword>
<evidence type="ECO:0000256" key="1">
    <source>
        <dbReference type="SAM" id="Phobius"/>
    </source>
</evidence>
<proteinExistence type="predicted"/>